<feature type="region of interest" description="Disordered" evidence="1">
    <location>
        <begin position="115"/>
        <end position="159"/>
    </location>
</feature>
<dbReference type="Proteomes" id="UP000319769">
    <property type="component" value="Unassembled WGS sequence"/>
</dbReference>
<sequence length="159" mass="15859">MAANELNGNPTAQSYASANIHTPAQPASLTSRLGSGLTSAGMYEGMMYGALDTFATGEVSAFMNYVDQKSGSLSDVAKVAGATYSAADATSAFDLLTAGFKLADQVIGLGKKAVTSLQSSDSSSSSTDSTSGSTTDSSGSTNSSGTTTQSDTTTAQTEA</sequence>
<keyword evidence="3" id="KW-1185">Reference proteome</keyword>
<proteinExistence type="predicted"/>
<gene>
    <name evidence="2" type="ORF">FPZ12_029150</name>
</gene>
<reference evidence="2" key="1">
    <citation type="submission" date="2019-09" db="EMBL/GenBank/DDBJ databases">
        <authorList>
            <person name="Teo W.F.A."/>
            <person name="Duangmal K."/>
        </authorList>
    </citation>
    <scope>NUCLEOTIDE SEQUENCE [LARGE SCALE GENOMIC DNA]</scope>
    <source>
        <strain evidence="2">K81G1</strain>
    </source>
</reference>
<dbReference type="AlphaFoldDB" id="A0A5N0UVP1"/>
<name>A0A5N0UVP1_9PSEU</name>
<protein>
    <submittedName>
        <fullName evidence="2">Uncharacterized protein</fullName>
    </submittedName>
</protein>
<accession>A0A5N0UVP1</accession>
<dbReference type="RefSeq" id="WP_144757474.1">
    <property type="nucleotide sequence ID" value="NZ_VMNW02000054.1"/>
</dbReference>
<dbReference type="EMBL" id="VMNW02000054">
    <property type="protein sequence ID" value="KAA9155803.1"/>
    <property type="molecule type" value="Genomic_DNA"/>
</dbReference>
<evidence type="ECO:0000313" key="2">
    <source>
        <dbReference type="EMBL" id="KAA9155803.1"/>
    </source>
</evidence>
<evidence type="ECO:0000256" key="1">
    <source>
        <dbReference type="SAM" id="MobiDB-lite"/>
    </source>
</evidence>
<evidence type="ECO:0000313" key="3">
    <source>
        <dbReference type="Proteomes" id="UP000319769"/>
    </source>
</evidence>
<comment type="caution">
    <text evidence="2">The sequence shown here is derived from an EMBL/GenBank/DDBJ whole genome shotgun (WGS) entry which is preliminary data.</text>
</comment>
<organism evidence="2 3">
    <name type="scientific">Amycolatopsis acidicola</name>
    <dbReference type="NCBI Taxonomy" id="2596893"/>
    <lineage>
        <taxon>Bacteria</taxon>
        <taxon>Bacillati</taxon>
        <taxon>Actinomycetota</taxon>
        <taxon>Actinomycetes</taxon>
        <taxon>Pseudonocardiales</taxon>
        <taxon>Pseudonocardiaceae</taxon>
        <taxon>Amycolatopsis</taxon>
    </lineage>
</organism>